<proteinExistence type="predicted"/>
<evidence type="ECO:0000256" key="1">
    <source>
        <dbReference type="ARBA" id="ARBA00023172"/>
    </source>
</evidence>
<accession>A0AAW3JRQ8</accession>
<dbReference type="PANTHER" id="PTHR30349:SF82">
    <property type="entry name" value="INTEGRASE_RECOMBINASE YOEC-RELATED"/>
    <property type="match status" value="1"/>
</dbReference>
<organism evidence="3 4">
    <name type="scientific">Butyribacter intestini</name>
    <dbReference type="NCBI Taxonomy" id="1703332"/>
    <lineage>
        <taxon>Bacteria</taxon>
        <taxon>Bacillati</taxon>
        <taxon>Bacillota</taxon>
        <taxon>Clostridia</taxon>
        <taxon>Lachnospirales</taxon>
        <taxon>Lachnospiraceae</taxon>
        <taxon>Butyribacter</taxon>
    </lineage>
</organism>
<protein>
    <recommendedName>
        <fullName evidence="2">Tyr recombinase domain-containing protein</fullName>
    </recommendedName>
</protein>
<evidence type="ECO:0000259" key="2">
    <source>
        <dbReference type="PROSITE" id="PS51898"/>
    </source>
</evidence>
<reference evidence="3 4" key="1">
    <citation type="submission" date="2015-10" db="EMBL/GenBank/DDBJ databases">
        <title>Butyribacter intestini gen. nov., sp. nov., a butyric acid-producing bacterium of the family Lachnospiraceae isolated from the human faeces.</title>
        <authorList>
            <person name="Zou Y."/>
            <person name="Xue W."/>
            <person name="Luo G."/>
            <person name="Lv M."/>
        </authorList>
    </citation>
    <scope>NUCLEOTIDE SEQUENCE [LARGE SCALE GENOMIC DNA]</scope>
    <source>
        <strain evidence="3 4">TF01-11</strain>
    </source>
</reference>
<dbReference type="RefSeq" id="WP_055944100.1">
    <property type="nucleotide sequence ID" value="NZ_LLKB01000005.1"/>
</dbReference>
<keyword evidence="4" id="KW-1185">Reference proteome</keyword>
<keyword evidence="1" id="KW-0233">DNA recombination</keyword>
<gene>
    <name evidence="3" type="ORF">APZ18_09170</name>
</gene>
<dbReference type="InterPro" id="IPR013762">
    <property type="entry name" value="Integrase-like_cat_sf"/>
</dbReference>
<dbReference type="Gene3D" id="1.10.443.10">
    <property type="entry name" value="Intergrase catalytic core"/>
    <property type="match status" value="1"/>
</dbReference>
<dbReference type="EMBL" id="LLKB01000005">
    <property type="protein sequence ID" value="KQC84880.1"/>
    <property type="molecule type" value="Genomic_DNA"/>
</dbReference>
<sequence length="199" mass="23189">MELTQPIRDIVELDKIKKYYCDIKPNKRNYLLIVCGLNTALRISDILKLRWKDVYNESLLSFKSHIDVKEKKTGKKTIIFINDNLKEALASYLKEIFEKKENLCEVMEQFIFLGQKSENKPISRIQAFRIISSAAKKCLLSQKVSCHSLRKTFGYHAWKKGVSPALLTSIYNHSSYKITTRYLGIDQDDRDEVFCLVNL</sequence>
<evidence type="ECO:0000313" key="4">
    <source>
        <dbReference type="Proteomes" id="UP000050833"/>
    </source>
</evidence>
<dbReference type="InterPro" id="IPR011010">
    <property type="entry name" value="DNA_brk_join_enz"/>
</dbReference>
<dbReference type="AlphaFoldDB" id="A0AAW3JRQ8"/>
<dbReference type="InterPro" id="IPR002104">
    <property type="entry name" value="Integrase_catalytic"/>
</dbReference>
<evidence type="ECO:0000313" key="3">
    <source>
        <dbReference type="EMBL" id="KQC84880.1"/>
    </source>
</evidence>
<dbReference type="Pfam" id="PF00589">
    <property type="entry name" value="Phage_integrase"/>
    <property type="match status" value="1"/>
</dbReference>
<dbReference type="InterPro" id="IPR050090">
    <property type="entry name" value="Tyrosine_recombinase_XerCD"/>
</dbReference>
<dbReference type="PANTHER" id="PTHR30349">
    <property type="entry name" value="PHAGE INTEGRASE-RELATED"/>
    <property type="match status" value="1"/>
</dbReference>
<dbReference type="PROSITE" id="PS51898">
    <property type="entry name" value="TYR_RECOMBINASE"/>
    <property type="match status" value="1"/>
</dbReference>
<dbReference type="Proteomes" id="UP000050833">
    <property type="component" value="Unassembled WGS sequence"/>
</dbReference>
<dbReference type="GO" id="GO:0006310">
    <property type="term" value="P:DNA recombination"/>
    <property type="evidence" value="ECO:0007669"/>
    <property type="project" value="UniProtKB-KW"/>
</dbReference>
<name>A0AAW3JRQ8_9FIRM</name>
<dbReference type="GO" id="GO:0003677">
    <property type="term" value="F:DNA binding"/>
    <property type="evidence" value="ECO:0007669"/>
    <property type="project" value="InterPro"/>
</dbReference>
<dbReference type="SUPFAM" id="SSF56349">
    <property type="entry name" value="DNA breaking-rejoining enzymes"/>
    <property type="match status" value="1"/>
</dbReference>
<comment type="caution">
    <text evidence="3">The sequence shown here is derived from an EMBL/GenBank/DDBJ whole genome shotgun (WGS) entry which is preliminary data.</text>
</comment>
<dbReference type="GO" id="GO:0015074">
    <property type="term" value="P:DNA integration"/>
    <property type="evidence" value="ECO:0007669"/>
    <property type="project" value="InterPro"/>
</dbReference>
<feature type="domain" description="Tyr recombinase" evidence="2">
    <location>
        <begin position="2"/>
        <end position="195"/>
    </location>
</feature>